<organism evidence="1 2">
    <name type="scientific">Actinopolyspora biskrensis</name>
    <dbReference type="NCBI Taxonomy" id="1470178"/>
    <lineage>
        <taxon>Bacteria</taxon>
        <taxon>Bacillati</taxon>
        <taxon>Actinomycetota</taxon>
        <taxon>Actinomycetes</taxon>
        <taxon>Actinopolysporales</taxon>
        <taxon>Actinopolysporaceae</taxon>
        <taxon>Actinopolyspora</taxon>
    </lineage>
</organism>
<accession>A0A852Z3B2</accession>
<dbReference type="AlphaFoldDB" id="A0A852Z3B2"/>
<comment type="caution">
    <text evidence="1">The sequence shown here is derived from an EMBL/GenBank/DDBJ whole genome shotgun (WGS) entry which is preliminary data.</text>
</comment>
<keyword evidence="2" id="KW-1185">Reference proteome</keyword>
<reference evidence="1 2" key="1">
    <citation type="submission" date="2020-07" db="EMBL/GenBank/DDBJ databases">
        <title>Genomic Encyclopedia of Type Strains, Phase III (KMG-III): the genomes of soil and plant-associated and newly described type strains.</title>
        <authorList>
            <person name="Whitman W."/>
        </authorList>
    </citation>
    <scope>NUCLEOTIDE SEQUENCE [LARGE SCALE GENOMIC DNA]</scope>
    <source>
        <strain evidence="1 2">CECT 8576</strain>
    </source>
</reference>
<name>A0A852Z3B2_9ACTN</name>
<dbReference type="Proteomes" id="UP000548304">
    <property type="component" value="Unassembled WGS sequence"/>
</dbReference>
<dbReference type="EMBL" id="JACBYW010000006">
    <property type="protein sequence ID" value="NYH80249.1"/>
    <property type="molecule type" value="Genomic_DNA"/>
</dbReference>
<gene>
    <name evidence="1" type="ORF">FHR84_003598</name>
</gene>
<sequence>MRRPQEQSSMRPDSTSWTCVTMPHDSGRAVLQLPNCRCNGWRGSCWASVEVRPRKATRTSLRNSAVGIPDGETA</sequence>
<proteinExistence type="predicted"/>
<evidence type="ECO:0000313" key="1">
    <source>
        <dbReference type="EMBL" id="NYH80249.1"/>
    </source>
</evidence>
<dbReference type="RefSeq" id="WP_179536581.1">
    <property type="nucleotide sequence ID" value="NZ_JACBYW010000006.1"/>
</dbReference>
<protein>
    <submittedName>
        <fullName evidence="1">Uncharacterized protein</fullName>
    </submittedName>
</protein>
<evidence type="ECO:0000313" key="2">
    <source>
        <dbReference type="Proteomes" id="UP000548304"/>
    </source>
</evidence>